<proteinExistence type="predicted"/>
<gene>
    <name evidence="2" type="ORF">N5I32_15595</name>
</gene>
<feature type="chain" id="PRO_5047136366" evidence="1">
    <location>
        <begin position="24"/>
        <end position="196"/>
    </location>
</feature>
<evidence type="ECO:0000256" key="1">
    <source>
        <dbReference type="SAM" id="SignalP"/>
    </source>
</evidence>
<protein>
    <submittedName>
        <fullName evidence="2">Uncharacterized protein</fullName>
    </submittedName>
</protein>
<evidence type="ECO:0000313" key="3">
    <source>
        <dbReference type="Proteomes" id="UP001205601"/>
    </source>
</evidence>
<name>A0ABT2NPS7_9RHOB</name>
<keyword evidence="3" id="KW-1185">Reference proteome</keyword>
<feature type="signal peptide" evidence="1">
    <location>
        <begin position="1"/>
        <end position="23"/>
    </location>
</feature>
<keyword evidence="1" id="KW-0732">Signal</keyword>
<organism evidence="2 3">
    <name type="scientific">Albidovulum sediminis</name>
    <dbReference type="NCBI Taxonomy" id="3066345"/>
    <lineage>
        <taxon>Bacteria</taxon>
        <taxon>Pseudomonadati</taxon>
        <taxon>Pseudomonadota</taxon>
        <taxon>Alphaproteobacteria</taxon>
        <taxon>Rhodobacterales</taxon>
        <taxon>Paracoccaceae</taxon>
        <taxon>Albidovulum</taxon>
    </lineage>
</organism>
<dbReference type="EMBL" id="JAOCQF010000003">
    <property type="protein sequence ID" value="MCT8330942.1"/>
    <property type="molecule type" value="Genomic_DNA"/>
</dbReference>
<comment type="caution">
    <text evidence="2">The sequence shown here is derived from an EMBL/GenBank/DDBJ whole genome shotgun (WGS) entry which is preliminary data.</text>
</comment>
<dbReference type="Proteomes" id="UP001205601">
    <property type="component" value="Unassembled WGS sequence"/>
</dbReference>
<evidence type="ECO:0000313" key="2">
    <source>
        <dbReference type="EMBL" id="MCT8330942.1"/>
    </source>
</evidence>
<dbReference type="RefSeq" id="WP_261496839.1">
    <property type="nucleotide sequence ID" value="NZ_JAOCQF010000003.1"/>
</dbReference>
<accession>A0ABT2NPS7</accession>
<reference evidence="3" key="1">
    <citation type="submission" date="2023-07" db="EMBL/GenBank/DDBJ databases">
        <title>Defluviimonas sediminis sp. nov., isolated from mangrove sediment.</title>
        <authorList>
            <person name="Liu L."/>
            <person name="Li J."/>
            <person name="Huang Y."/>
            <person name="Pan J."/>
            <person name="Li M."/>
        </authorList>
    </citation>
    <scope>NUCLEOTIDE SEQUENCE [LARGE SCALE GENOMIC DNA]</scope>
    <source>
        <strain evidence="3">FT324</strain>
    </source>
</reference>
<sequence>MTKRVMIAAVLAGAAWLPLAADADDYDLDALRAATEKYMDVNAALADGFIPDPSGHCIDAGHEGLPPEWGAMGIHYLRPDLLGIAQGGERVDGVGMHTDFAAPAILLYEPQADGSLALVGIENLVFEKAWMDAGGNGPPMFNGRHWDHMSDDPATAGDEAHGFMPHFDQHVWLFRENPNGVDVPFNPAVTCEHHKG</sequence>